<dbReference type="InterPro" id="IPR058624">
    <property type="entry name" value="MdtA-like_HH"/>
</dbReference>
<dbReference type="Pfam" id="PF25876">
    <property type="entry name" value="HH_MFP_RND"/>
    <property type="match status" value="1"/>
</dbReference>
<dbReference type="Proteomes" id="UP000199520">
    <property type="component" value="Unassembled WGS sequence"/>
</dbReference>
<dbReference type="Pfam" id="PF25944">
    <property type="entry name" value="Beta-barrel_RND"/>
    <property type="match status" value="1"/>
</dbReference>
<dbReference type="Gene3D" id="2.40.30.170">
    <property type="match status" value="1"/>
</dbReference>
<feature type="domain" description="Multidrug resistance protein MdtA-like C-terminal permuted SH3" evidence="6">
    <location>
        <begin position="302"/>
        <end position="362"/>
    </location>
</feature>
<dbReference type="SUPFAM" id="SSF111369">
    <property type="entry name" value="HlyD-like secretion proteins"/>
    <property type="match status" value="1"/>
</dbReference>
<evidence type="ECO:0000313" key="8">
    <source>
        <dbReference type="Proteomes" id="UP000199520"/>
    </source>
</evidence>
<comment type="similarity">
    <text evidence="2">Belongs to the membrane fusion protein (MFP) (TC 8.A.1) family.</text>
</comment>
<dbReference type="Gene3D" id="2.40.420.20">
    <property type="match status" value="1"/>
</dbReference>
<dbReference type="InterPro" id="IPR058627">
    <property type="entry name" value="MdtA-like_C"/>
</dbReference>
<evidence type="ECO:0000313" key="7">
    <source>
        <dbReference type="EMBL" id="SFL59611.1"/>
    </source>
</evidence>
<dbReference type="GO" id="GO:0005886">
    <property type="term" value="C:plasma membrane"/>
    <property type="evidence" value="ECO:0007669"/>
    <property type="project" value="UniProtKB-SubCell"/>
</dbReference>
<feature type="domain" description="Multidrug resistance protein MdtA-like barrel-sandwich hybrid" evidence="4">
    <location>
        <begin position="64"/>
        <end position="202"/>
    </location>
</feature>
<evidence type="ECO:0000259" key="6">
    <source>
        <dbReference type="Pfam" id="PF25967"/>
    </source>
</evidence>
<feature type="domain" description="Multidrug resistance protein MdtA-like alpha-helical hairpin" evidence="3">
    <location>
        <begin position="105"/>
        <end position="169"/>
    </location>
</feature>
<dbReference type="EMBL" id="FOTS01000010">
    <property type="protein sequence ID" value="SFL59611.1"/>
    <property type="molecule type" value="Genomic_DNA"/>
</dbReference>
<gene>
    <name evidence="7" type="ORF">SAMN04490355_101052</name>
</gene>
<feature type="domain" description="Multidrug resistance protein MdtA-like beta-barrel" evidence="5">
    <location>
        <begin position="211"/>
        <end position="295"/>
    </location>
</feature>
<dbReference type="FunFam" id="2.40.420.20:FF:000001">
    <property type="entry name" value="Efflux RND transporter periplasmic adaptor subunit"/>
    <property type="match status" value="1"/>
</dbReference>
<dbReference type="PANTHER" id="PTHR30158">
    <property type="entry name" value="ACRA/E-RELATED COMPONENT OF DRUG EFFLUX TRANSPORTER"/>
    <property type="match status" value="1"/>
</dbReference>
<proteinExistence type="inferred from homology"/>
<accession>A0A1I4J0F4</accession>
<dbReference type="InterPro" id="IPR058625">
    <property type="entry name" value="MdtA-like_BSH"/>
</dbReference>
<name>A0A1I4J0F4_9FIRM</name>
<dbReference type="OrthoDB" id="9801814at2"/>
<dbReference type="AlphaFoldDB" id="A0A1I4J0F4"/>
<dbReference type="GO" id="GO:0022857">
    <property type="term" value="F:transmembrane transporter activity"/>
    <property type="evidence" value="ECO:0007669"/>
    <property type="project" value="InterPro"/>
</dbReference>
<protein>
    <submittedName>
        <fullName evidence="7">Membrane fusion protein, multidrug efflux system</fullName>
    </submittedName>
</protein>
<evidence type="ECO:0000259" key="4">
    <source>
        <dbReference type="Pfam" id="PF25917"/>
    </source>
</evidence>
<dbReference type="InterPro" id="IPR006143">
    <property type="entry name" value="RND_pump_MFP"/>
</dbReference>
<evidence type="ECO:0000256" key="2">
    <source>
        <dbReference type="ARBA" id="ARBA00009477"/>
    </source>
</evidence>
<evidence type="ECO:0000259" key="3">
    <source>
        <dbReference type="Pfam" id="PF25876"/>
    </source>
</evidence>
<organism evidence="7 8">
    <name type="scientific">Pelosinus propionicus DSM 13327</name>
    <dbReference type="NCBI Taxonomy" id="1123291"/>
    <lineage>
        <taxon>Bacteria</taxon>
        <taxon>Bacillati</taxon>
        <taxon>Bacillota</taxon>
        <taxon>Negativicutes</taxon>
        <taxon>Selenomonadales</taxon>
        <taxon>Sporomusaceae</taxon>
        <taxon>Pelosinus</taxon>
    </lineage>
</organism>
<dbReference type="Pfam" id="PF25967">
    <property type="entry name" value="RND-MFP_C"/>
    <property type="match status" value="1"/>
</dbReference>
<dbReference type="PROSITE" id="PS51257">
    <property type="entry name" value="PROKAR_LIPOPROTEIN"/>
    <property type="match status" value="1"/>
</dbReference>
<dbReference type="Pfam" id="PF25917">
    <property type="entry name" value="BSH_RND"/>
    <property type="match status" value="1"/>
</dbReference>
<dbReference type="InterPro" id="IPR058626">
    <property type="entry name" value="MdtA-like_b-barrel"/>
</dbReference>
<dbReference type="NCBIfam" id="TIGR01730">
    <property type="entry name" value="RND_mfp"/>
    <property type="match status" value="1"/>
</dbReference>
<dbReference type="Gene3D" id="1.10.287.470">
    <property type="entry name" value="Helix hairpin bin"/>
    <property type="match status" value="1"/>
</dbReference>
<dbReference type="GO" id="GO:0046677">
    <property type="term" value="P:response to antibiotic"/>
    <property type="evidence" value="ECO:0007669"/>
    <property type="project" value="TreeGrafter"/>
</dbReference>
<comment type="subcellular location">
    <subcellularLocation>
        <location evidence="1">Cell envelope</location>
    </subcellularLocation>
</comment>
<sequence>MLSAKGRKSCCVGLGAIMIGLIITGCGSTKTMVQEKAVPVKAIKVIQQDVTRSNEYAGQVQGKNEVKIQARVSGNIVEKMVSGGDVVKKGQPLFRIDSIQYESALLSAQAQLVQAEANWENSRIDTERYQNLLNAAAISEQRLTTQKATERQNEAVAASYRALVKKAQDDVNSTLVVSPVDGRIDVNDVSVGTYVQAGSTTLVTMGALDSVFVQFNMSENEYLSLRQVSQNHIANSGWGDDVMITLSNGAVYPIKGKVTQADRGLSNNSGTLTLKASFANPDGILIPGMFARIKIPGIPEKNAILVPQRAVQQILDKSLVTIVNAENIAEPRSVILGEKVGSYYLVKEGLTANDTVVVEGLTKVQEGMALDVTIVTPDELELSINS</sequence>
<dbReference type="Gene3D" id="2.40.50.100">
    <property type="match status" value="1"/>
</dbReference>
<dbReference type="RefSeq" id="WP_090934410.1">
    <property type="nucleotide sequence ID" value="NZ_FOTS01000010.1"/>
</dbReference>
<reference evidence="8" key="1">
    <citation type="submission" date="2016-10" db="EMBL/GenBank/DDBJ databases">
        <authorList>
            <person name="Varghese N."/>
            <person name="Submissions S."/>
        </authorList>
    </citation>
    <scope>NUCLEOTIDE SEQUENCE [LARGE SCALE GENOMIC DNA]</scope>
    <source>
        <strain evidence="8">DSM 13327</strain>
    </source>
</reference>
<keyword evidence="8" id="KW-1185">Reference proteome</keyword>
<evidence type="ECO:0000259" key="5">
    <source>
        <dbReference type="Pfam" id="PF25944"/>
    </source>
</evidence>
<dbReference type="STRING" id="1123291.SAMN04490355_101052"/>
<evidence type="ECO:0000256" key="1">
    <source>
        <dbReference type="ARBA" id="ARBA00004196"/>
    </source>
</evidence>